<dbReference type="EMBL" id="JARBJD010000075">
    <property type="protein sequence ID" value="KAK2954668.1"/>
    <property type="molecule type" value="Genomic_DNA"/>
</dbReference>
<dbReference type="Gene3D" id="2.40.30.230">
    <property type="match status" value="1"/>
</dbReference>
<organism evidence="5 6">
    <name type="scientific">Blattamonas nauphoetae</name>
    <dbReference type="NCBI Taxonomy" id="2049346"/>
    <lineage>
        <taxon>Eukaryota</taxon>
        <taxon>Metamonada</taxon>
        <taxon>Preaxostyla</taxon>
        <taxon>Oxymonadida</taxon>
        <taxon>Blattamonas</taxon>
    </lineage>
</organism>
<dbReference type="InterPro" id="IPR045055">
    <property type="entry name" value="DNA2/NAM7-like"/>
</dbReference>
<dbReference type="SMART" id="SM00487">
    <property type="entry name" value="DEXDc"/>
    <property type="match status" value="1"/>
</dbReference>
<feature type="region of interest" description="CC/SHH/C" evidence="2">
    <location>
        <begin position="95"/>
        <end position="123"/>
    </location>
</feature>
<dbReference type="InterPro" id="IPR047187">
    <property type="entry name" value="SF1_C_Upf1"/>
</dbReference>
<evidence type="ECO:0000256" key="2">
    <source>
        <dbReference type="PROSITE-ProRule" id="PRU01341"/>
    </source>
</evidence>
<dbReference type="Pfam" id="PF13086">
    <property type="entry name" value="AAA_11"/>
    <property type="match status" value="1"/>
</dbReference>
<dbReference type="Pfam" id="PF09416">
    <property type="entry name" value="UPF1_Zn_bind"/>
    <property type="match status" value="1"/>
</dbReference>
<keyword evidence="2" id="KW-0479">Metal-binding</keyword>
<evidence type="ECO:0000313" key="6">
    <source>
        <dbReference type="Proteomes" id="UP001281761"/>
    </source>
</evidence>
<feature type="domain" description="Upf1" evidence="4">
    <location>
        <begin position="73"/>
        <end position="228"/>
    </location>
</feature>
<dbReference type="Gene3D" id="3.40.50.300">
    <property type="entry name" value="P-loop containing nucleotide triphosphate hydrolases"/>
    <property type="match status" value="2"/>
</dbReference>
<dbReference type="PANTHER" id="PTHR10887">
    <property type="entry name" value="DNA2/NAM7 HELICASE FAMILY"/>
    <property type="match status" value="1"/>
</dbReference>
<dbReference type="Gene3D" id="6.10.140.1240">
    <property type="match status" value="1"/>
</dbReference>
<sequence length="1145" mass="128084">MNSKTRKGSSPSSTSPPPSAPSQWTYMNKQGRTRQTSPPPLTAPYQQIDQRTFPSLDPNAPALAEPEYGYGNEYDQAVPQCSYCGVKSPDCLVQCKVCNRWFCNGKGNSTSSHILIHLVRSKHKQLGFHPESQFTDTPIECYNCHGTNAFNIGYVFSNQEEMIMLVCRDPCVTTTKDSQWDLSHWEPIISERAIVPILVSPPTGEEEQLCKAVKFKRIMQLEDIWNEDQQPGKDGDDLEILEKESRPVPLRFITDERRSTGGKIIKGDVSSAEAEYFTVFHSLVQLEAEWDKRVTEQTTRTGVTIAWKLGIRGRHQGSFYFMRDDSDFRMTPGDRVRITREATQLQCQVITSKFDEVTVEVLESRSFDRNIVQGYTISKEWNGIPFTRMANGLRIFTDHPTRISKFLRHLILGDKDMVQLNSFIFSPTKLMEMAEVANEINPPESTLNSSAPATIFPLSTPAIVELFDGPLRYTEAAAIAEHSAYENIGFQIPALPDSISAPGLPGLNAIQLSAAKTALKQPFTLIQGPPGTGKTITSATLVYMMAQNARKIEEKNAGKTKKYLSTFPHQLPESAPKLKVLVCAPSNVAVDHLCDKLIKTKLRVVRMVAKSREEISTNVEKCTLHYSISQLTTPTAMRYKKLQELRAETGELSRHDQDEMYRLRERLEQSILDFADVVCCTCSTCGDGRLEPYAFPFVLVDEATQAVEPDCLLTLIKGARQVVLVGDQSQLGPITRCKTTTKNGFGLSLFERLILLGIQPTRLEIQYRMHPSLSQFPSEMFYDGALQNGVSEADRQFPLLKGKHHFTFPNPSHPMFFWVSTAPEEQSSSGTSFLNRQEAQMVEAIVTRLLNCGVNPANIGVISPYLGQCGYIPSVFHFVGKFGRDPERDKTLPDPPDDPYLQVEIASIDAFQGREKDFIILSCVRSNEAGGIGFLGDPRRLNVAITRARYGLIIIGNPHVLSVDMMWNRLLSHFITKNCVVEGELDRLRPSSITLQPPLHDVTISHYTPTEMDDDQMDKRGRLRQERPGLIEMVDRMIQNAGLTDVWAADKKKKKKERRGDRKADTGGVENLHSLDLNDTFTNLAPPLLPAFGADSFFSYNVDHPLSPPNPTQAPLSPSFGAPQFAFGSTFDMDNGDQSIFGATQ</sequence>
<dbReference type="InterPro" id="IPR041677">
    <property type="entry name" value="DNA2/NAM7_AAA_11"/>
</dbReference>
<dbReference type="Pfam" id="PF13087">
    <property type="entry name" value="AAA_12"/>
    <property type="match status" value="1"/>
</dbReference>
<evidence type="ECO:0000256" key="1">
    <source>
        <dbReference type="ARBA" id="ARBA00048432"/>
    </source>
</evidence>
<feature type="compositionally biased region" description="Polar residues" evidence="3">
    <location>
        <begin position="23"/>
        <end position="36"/>
    </location>
</feature>
<dbReference type="CDD" id="cd18808">
    <property type="entry name" value="SF1_C_Upf1"/>
    <property type="match status" value="1"/>
</dbReference>
<dbReference type="GO" id="GO:0016787">
    <property type="term" value="F:hydrolase activity"/>
    <property type="evidence" value="ECO:0007669"/>
    <property type="project" value="UniProtKB-KW"/>
</dbReference>
<evidence type="ECO:0000313" key="5">
    <source>
        <dbReference type="EMBL" id="KAK2954668.1"/>
    </source>
</evidence>
<evidence type="ECO:0000259" key="4">
    <source>
        <dbReference type="PROSITE" id="PS51997"/>
    </source>
</evidence>
<dbReference type="SUPFAM" id="SSF52540">
    <property type="entry name" value="P-loop containing nucleoside triphosphate hydrolases"/>
    <property type="match status" value="1"/>
</dbReference>
<feature type="region of interest" description="Disordered" evidence="3">
    <location>
        <begin position="1"/>
        <end position="45"/>
    </location>
</feature>
<keyword evidence="2" id="KW-0862">Zinc</keyword>
<dbReference type="InterPro" id="IPR014001">
    <property type="entry name" value="Helicase_ATP-bd"/>
</dbReference>
<keyword evidence="6" id="KW-1185">Reference proteome</keyword>
<dbReference type="Proteomes" id="UP001281761">
    <property type="component" value="Unassembled WGS sequence"/>
</dbReference>
<evidence type="ECO:0000256" key="3">
    <source>
        <dbReference type="SAM" id="MobiDB-lite"/>
    </source>
</evidence>
<feature type="region of interest" description="Disordered" evidence="3">
    <location>
        <begin position="1049"/>
        <end position="1072"/>
    </location>
</feature>
<keyword evidence="5" id="KW-0378">Hydrolase</keyword>
<dbReference type="EC" id="3.6.4.13" evidence="5"/>
<dbReference type="InterPro" id="IPR041679">
    <property type="entry name" value="DNA2/NAM7-like_C"/>
</dbReference>
<name>A0ABQ9XT68_9EUKA</name>
<protein>
    <submittedName>
        <fullName evidence="5">Regulator of nonsense transcripts 1 like protein</fullName>
        <ecNumber evidence="5">3.6.4.13</ecNumber>
    </submittedName>
</protein>
<dbReference type="PROSITE" id="PS51997">
    <property type="entry name" value="UPF1_CH_RICH"/>
    <property type="match status" value="1"/>
</dbReference>
<proteinExistence type="predicted"/>
<comment type="catalytic activity">
    <reaction evidence="1">
        <text>ATP + H2O = ADP + phosphate + H(+)</text>
        <dbReference type="Rhea" id="RHEA:13065"/>
        <dbReference type="ChEBI" id="CHEBI:15377"/>
        <dbReference type="ChEBI" id="CHEBI:15378"/>
        <dbReference type="ChEBI" id="CHEBI:30616"/>
        <dbReference type="ChEBI" id="CHEBI:43474"/>
        <dbReference type="ChEBI" id="CHEBI:456216"/>
        <dbReference type="EC" id="3.6.4.12"/>
    </reaction>
    <physiologicalReaction direction="left-to-right" evidence="1">
        <dbReference type="Rhea" id="RHEA:13066"/>
    </physiologicalReaction>
</comment>
<dbReference type="InterPro" id="IPR018999">
    <property type="entry name" value="UPF1_CH/ZBD"/>
</dbReference>
<feature type="region of interest" description="C3H" evidence="2">
    <location>
        <begin position="81"/>
        <end position="113"/>
    </location>
</feature>
<accession>A0ABQ9XT68</accession>
<dbReference type="CDD" id="cd18039">
    <property type="entry name" value="DEXXQc_UPF1"/>
    <property type="match status" value="1"/>
</dbReference>
<keyword evidence="2" id="KW-0863">Zinc-finger</keyword>
<dbReference type="GO" id="GO:0003724">
    <property type="term" value="F:RNA helicase activity"/>
    <property type="evidence" value="ECO:0007669"/>
    <property type="project" value="UniProtKB-EC"/>
</dbReference>
<gene>
    <name evidence="5" type="ORF">BLNAU_10323</name>
</gene>
<feature type="region of interest" description="C4" evidence="2">
    <location>
        <begin position="141"/>
        <end position="171"/>
    </location>
</feature>
<comment type="caution">
    <text evidence="5">The sequence shown here is derived from an EMBL/GenBank/DDBJ whole genome shotgun (WGS) entry which is preliminary data.</text>
</comment>
<reference evidence="5 6" key="1">
    <citation type="journal article" date="2022" name="bioRxiv">
        <title>Genomics of Preaxostyla Flagellates Illuminates Evolutionary Transitions and the Path Towards Mitochondrial Loss.</title>
        <authorList>
            <person name="Novak L.V.F."/>
            <person name="Treitli S.C."/>
            <person name="Pyrih J."/>
            <person name="Halakuc P."/>
            <person name="Pipaliya S.V."/>
            <person name="Vacek V."/>
            <person name="Brzon O."/>
            <person name="Soukal P."/>
            <person name="Eme L."/>
            <person name="Dacks J.B."/>
            <person name="Karnkowska A."/>
            <person name="Elias M."/>
            <person name="Hampl V."/>
        </authorList>
    </citation>
    <scope>NUCLEOTIDE SEQUENCE [LARGE SCALE GENOMIC DNA]</scope>
    <source>
        <strain evidence="5">NAU3</strain>
        <tissue evidence="5">Gut</tissue>
    </source>
</reference>
<dbReference type="CDD" id="cd21400">
    <property type="entry name" value="ZBD_UPF1-like"/>
    <property type="match status" value="1"/>
</dbReference>
<dbReference type="PANTHER" id="PTHR10887:SF517">
    <property type="entry name" value="RNA HELICASE NONSENSE MRNA REDUCING FACTOR"/>
    <property type="match status" value="1"/>
</dbReference>
<dbReference type="InterPro" id="IPR027417">
    <property type="entry name" value="P-loop_NTPase"/>
</dbReference>